<dbReference type="AlphaFoldDB" id="A0A7U2I7M8"/>
<keyword evidence="2" id="KW-1185">Reference proteome</keyword>
<dbReference type="EMBL" id="CP069036">
    <property type="protein sequence ID" value="QRD02613.1"/>
    <property type="molecule type" value="Genomic_DNA"/>
</dbReference>
<evidence type="ECO:0000313" key="1">
    <source>
        <dbReference type="EMBL" id="QRD02613.1"/>
    </source>
</evidence>
<proteinExistence type="predicted"/>
<name>A0A7U2I7M8_PHANO</name>
<dbReference type="VEuPathDB" id="FungiDB:JI435_113660"/>
<protein>
    <submittedName>
        <fullName evidence="1">Uncharacterized protein</fullName>
    </submittedName>
</protein>
<organism evidence="1 2">
    <name type="scientific">Phaeosphaeria nodorum (strain SN15 / ATCC MYA-4574 / FGSC 10173)</name>
    <name type="common">Glume blotch fungus</name>
    <name type="synonym">Parastagonospora nodorum</name>
    <dbReference type="NCBI Taxonomy" id="321614"/>
    <lineage>
        <taxon>Eukaryota</taxon>
        <taxon>Fungi</taxon>
        <taxon>Dikarya</taxon>
        <taxon>Ascomycota</taxon>
        <taxon>Pezizomycotina</taxon>
        <taxon>Dothideomycetes</taxon>
        <taxon>Pleosporomycetidae</taxon>
        <taxon>Pleosporales</taxon>
        <taxon>Pleosporineae</taxon>
        <taxon>Phaeosphaeriaceae</taxon>
        <taxon>Parastagonospora</taxon>
    </lineage>
</organism>
<evidence type="ECO:0000313" key="2">
    <source>
        <dbReference type="Proteomes" id="UP000663193"/>
    </source>
</evidence>
<gene>
    <name evidence="1" type="ORF">JI435_113660</name>
</gene>
<accession>A0A7U2I7M8</accession>
<dbReference type="Proteomes" id="UP000663193">
    <property type="component" value="Chromosome 14"/>
</dbReference>
<reference evidence="2" key="1">
    <citation type="journal article" date="2021" name="BMC Genomics">
        <title>Chromosome-level genome assembly and manually-curated proteome of model necrotroph Parastagonospora nodorum Sn15 reveals a genome-wide trove of candidate effector homologs, and redundancy of virulence-related functions within an accessory chromosome.</title>
        <authorList>
            <person name="Bertazzoni S."/>
            <person name="Jones D.A.B."/>
            <person name="Phan H.T."/>
            <person name="Tan K.-C."/>
            <person name="Hane J.K."/>
        </authorList>
    </citation>
    <scope>NUCLEOTIDE SEQUENCE [LARGE SCALE GENOMIC DNA]</scope>
    <source>
        <strain evidence="2">SN15 / ATCC MYA-4574 / FGSC 10173)</strain>
    </source>
</reference>
<sequence length="99" mass="11121">MIPCCTCTKTYWEAGGAFVCCLQEVCAFHHFSKSRLEAFSAYGGFITSIHSERSILFSAFRGPWPCRFMCGQRIHMETLCMFAGSSTHPRRDCSPPPSI</sequence>